<name>A0A844P6C6_ALIFS</name>
<dbReference type="Pfam" id="PF00425">
    <property type="entry name" value="Chorismate_bind"/>
    <property type="match status" value="1"/>
</dbReference>
<dbReference type="PANTHER" id="PTHR42839:SF2">
    <property type="entry name" value="ISOCHORISMATE SYNTHASE ENTC"/>
    <property type="match status" value="1"/>
</dbReference>
<dbReference type="Proteomes" id="UP000448038">
    <property type="component" value="Unassembled WGS sequence"/>
</dbReference>
<evidence type="ECO:0000256" key="5">
    <source>
        <dbReference type="ARBA" id="ARBA00041564"/>
    </source>
</evidence>
<reference evidence="7 8" key="1">
    <citation type="submission" date="2019-11" db="EMBL/GenBank/DDBJ databases">
        <title>Using colonization assays and comparative genomics to discover symbiosis behaviors and factors in Vibrio fischeri.</title>
        <authorList>
            <person name="Bongrand C."/>
            <person name="Moriano-Gutierrez S."/>
            <person name="Arevalo P."/>
            <person name="Mcfall-Ngai M."/>
            <person name="Visick K."/>
            <person name="Polz M.F."/>
            <person name="Ruby E.G."/>
        </authorList>
    </citation>
    <scope>NUCLEOTIDE SEQUENCE [LARGE SCALE GENOMIC DNA]</scope>
    <source>
        <strain evidence="8">emors.4.1</strain>
    </source>
</reference>
<dbReference type="InterPro" id="IPR015890">
    <property type="entry name" value="Chorismate_C"/>
</dbReference>
<evidence type="ECO:0000256" key="4">
    <source>
        <dbReference type="ARBA" id="ARBA00023235"/>
    </source>
</evidence>
<evidence type="ECO:0000256" key="2">
    <source>
        <dbReference type="ARBA" id="ARBA00005297"/>
    </source>
</evidence>
<evidence type="ECO:0000313" key="8">
    <source>
        <dbReference type="Proteomes" id="UP000448038"/>
    </source>
</evidence>
<dbReference type="InterPro" id="IPR004561">
    <property type="entry name" value="IsoChor_synthase"/>
</dbReference>
<gene>
    <name evidence="7" type="ORF">GNP88_18010</name>
</gene>
<dbReference type="PANTHER" id="PTHR42839">
    <property type="entry name" value="ISOCHORISMATE SYNTHASE ENTC"/>
    <property type="match status" value="1"/>
</dbReference>
<accession>A0A844P6C6</accession>
<protein>
    <recommendedName>
        <fullName evidence="3">isochorismate synthase</fullName>
        <ecNumber evidence="3">5.4.4.2</ecNumber>
    </recommendedName>
    <alternativeName>
        <fullName evidence="5">Isochorismate mutase</fullName>
    </alternativeName>
</protein>
<dbReference type="AlphaFoldDB" id="A0A844P6C6"/>
<keyword evidence="4 7" id="KW-0413">Isomerase</keyword>
<feature type="domain" description="Chorismate-utilising enzyme C-terminal" evidence="6">
    <location>
        <begin position="201"/>
        <end position="452"/>
    </location>
</feature>
<dbReference type="EC" id="5.4.4.2" evidence="3"/>
<organism evidence="7 8">
    <name type="scientific">Aliivibrio fischeri</name>
    <name type="common">Vibrio fischeri</name>
    <dbReference type="NCBI Taxonomy" id="668"/>
    <lineage>
        <taxon>Bacteria</taxon>
        <taxon>Pseudomonadati</taxon>
        <taxon>Pseudomonadota</taxon>
        <taxon>Gammaproteobacteria</taxon>
        <taxon>Vibrionales</taxon>
        <taxon>Vibrionaceae</taxon>
        <taxon>Aliivibrio</taxon>
    </lineage>
</organism>
<comment type="catalytic activity">
    <reaction evidence="1">
        <text>chorismate = isochorismate</text>
        <dbReference type="Rhea" id="RHEA:18985"/>
        <dbReference type="ChEBI" id="CHEBI:29748"/>
        <dbReference type="ChEBI" id="CHEBI:29780"/>
        <dbReference type="EC" id="5.4.4.2"/>
    </reaction>
</comment>
<dbReference type="GO" id="GO:0008909">
    <property type="term" value="F:isochorismate synthase activity"/>
    <property type="evidence" value="ECO:0007669"/>
    <property type="project" value="UniProtKB-EC"/>
</dbReference>
<dbReference type="SUPFAM" id="SSF56322">
    <property type="entry name" value="ADC synthase"/>
    <property type="match status" value="1"/>
</dbReference>
<dbReference type="NCBIfam" id="TIGR00543">
    <property type="entry name" value="isochor_syn"/>
    <property type="match status" value="1"/>
</dbReference>
<dbReference type="NCBIfam" id="NF005459">
    <property type="entry name" value="PRK07054.1"/>
    <property type="match status" value="1"/>
</dbReference>
<evidence type="ECO:0000313" key="7">
    <source>
        <dbReference type="EMBL" id="MUK51039.1"/>
    </source>
</evidence>
<dbReference type="InterPro" id="IPR005801">
    <property type="entry name" value="ADC_synthase"/>
</dbReference>
<evidence type="ECO:0000259" key="6">
    <source>
        <dbReference type="Pfam" id="PF00425"/>
    </source>
</evidence>
<comment type="caution">
    <text evidence="7">The sequence shown here is derived from an EMBL/GenBank/DDBJ whole genome shotgun (WGS) entry which is preliminary data.</text>
</comment>
<dbReference type="EMBL" id="WOBN01000033">
    <property type="protein sequence ID" value="MUK51039.1"/>
    <property type="molecule type" value="Genomic_DNA"/>
</dbReference>
<dbReference type="Gene3D" id="3.60.120.10">
    <property type="entry name" value="Anthranilate synthase"/>
    <property type="match status" value="1"/>
</dbReference>
<sequence length="471" mass="52233">MMSLPIEEHRLLAGLVSAKNKAEQIRKPVLASMSLPWTDFDMVGLFGANYQSFQPATLWRPPHSDMQSVSFSSAYEITIESHDWAQINRLWQQLISEAEIQGDHKPKAFSGFCFDPKAKKASHWLAFPAACLTLPKFSFETRKQQTQLVINSLVDHDSDCHQLTQELVNQVSQLCSGVHAFEQKQLQLADASELENSGQDQAKWQQKVAQTVAHIGHGKVKKIVLSRADTLPFSVCPASLLSTLNQRFKESYLFAFVRNNQCFLGATPERLIALQDRKIQTVALAGSTPRGVSTERDDLLGAQLLSSSKDRYEHDLVVQQLVSLLQPHCKQISAQPQPSLHKLPQIQHLITPISGQVQNATSIIDLLAVLHPSAAVSGLPRPQALQYIREHEALDRGWFAAPIGWLDSDFNGEFAVALRSALVTPSDITLFAGCGLVSGSVPEHEYQESCIKMNAIRDSIRSISFVPSVTE</sequence>
<evidence type="ECO:0000256" key="3">
    <source>
        <dbReference type="ARBA" id="ARBA00012824"/>
    </source>
</evidence>
<comment type="similarity">
    <text evidence="2">Belongs to the isochorismate synthase family.</text>
</comment>
<evidence type="ECO:0000256" key="1">
    <source>
        <dbReference type="ARBA" id="ARBA00000799"/>
    </source>
</evidence>
<proteinExistence type="inferred from homology"/>